<sequence>TPTHPLNTAALTFFPPLSQTAIMSARPQNIGIKAIEVYFPRQCIDQGDLEKFDGVSEGKYTIGLGQTKMSFCDDREDIYSVALTTLSSLMRKYNVDPNSIGRLEVGTETLLDKSKSVKSVLMQLFAPHGNTNVEGIDTVNACYGGTNAVFNSINWVESSAWDGRDAIVVCGDIALYAKGNARPTGGAGCVAMLIGPDAPIVFEPGLRASYVTHAYDFYKPDLTSEYPVVDGHFSLRCYTEAVDACYKAYAAREKTLKEKALNGTNGTNGVSHDETQSALDRFDYILFHAPTCKLVQKSYGRMLYNDFLANPSHPAFAEVAPELRDLDYQASLTDKNVEKTFMGLTKKRFAERVRPGLDVATLCGNMYTATVYAGLASLLSNVTFDPSQSKRIGLFSYGSGLASSMFSAKVVGDVSYMVEKLDLHNRLNARTLLTPQDYEAMCELREHAHLKKNFKPVGNSETLFPGTYYLTEIDDMFRRKYEVKA</sequence>
<feature type="domain" description="Hydroxymethylglutaryl-coenzyme A synthase N-terminal" evidence="6">
    <location>
        <begin position="26"/>
        <end position="199"/>
    </location>
</feature>
<dbReference type="OrthoDB" id="1269963at2759"/>
<dbReference type="InterPro" id="IPR000590">
    <property type="entry name" value="HMG_CoA_synt_AS"/>
</dbReference>
<evidence type="ECO:0000256" key="1">
    <source>
        <dbReference type="ARBA" id="ARBA00007061"/>
    </source>
</evidence>
<dbReference type="InterPro" id="IPR010122">
    <property type="entry name" value="HMG_CoA_synthase_euk"/>
</dbReference>
<organism evidence="8 9">
    <name type="scientific">Aspergillus rambellii</name>
    <dbReference type="NCBI Taxonomy" id="308745"/>
    <lineage>
        <taxon>Eukaryota</taxon>
        <taxon>Fungi</taxon>
        <taxon>Dikarya</taxon>
        <taxon>Ascomycota</taxon>
        <taxon>Pezizomycotina</taxon>
        <taxon>Eurotiomycetes</taxon>
        <taxon>Eurotiomycetidae</taxon>
        <taxon>Eurotiales</taxon>
        <taxon>Aspergillaceae</taxon>
        <taxon>Aspergillus</taxon>
        <taxon>Aspergillus subgen. Nidulantes</taxon>
    </lineage>
</organism>
<dbReference type="GO" id="GO:0006696">
    <property type="term" value="P:ergosterol biosynthetic process"/>
    <property type="evidence" value="ECO:0007669"/>
    <property type="project" value="TreeGrafter"/>
</dbReference>
<dbReference type="FunFam" id="3.40.47.10:FF:000008">
    <property type="entry name" value="3-hydroxy-3-methylglutaryl coenzyme A synthase"/>
    <property type="match status" value="1"/>
</dbReference>
<proteinExistence type="inferred from homology"/>
<feature type="active site" description="Proton donor/acceptor" evidence="3">
    <location>
        <position position="288"/>
    </location>
</feature>
<dbReference type="Proteomes" id="UP000034291">
    <property type="component" value="Unassembled WGS sequence"/>
</dbReference>
<keyword evidence="9" id="KW-1185">Reference proteome</keyword>
<feature type="active site" description="Acyl-thioester intermediate" evidence="3">
    <location>
        <position position="142"/>
    </location>
</feature>
<dbReference type="PANTHER" id="PTHR43323">
    <property type="entry name" value="3-HYDROXY-3-METHYLGLUTARYL COENZYME A SYNTHASE"/>
    <property type="match status" value="1"/>
</dbReference>
<dbReference type="STRING" id="308745.A0A0F8UJ36"/>
<dbReference type="Pfam" id="PF01154">
    <property type="entry name" value="HMG_CoA_synt_N"/>
    <property type="match status" value="1"/>
</dbReference>
<gene>
    <name evidence="8" type="ORF">ARAM_006537</name>
</gene>
<comment type="catalytic activity">
    <reaction evidence="5">
        <text>acetoacetyl-CoA + acetyl-CoA + H2O = (3S)-3-hydroxy-3-methylglutaryl-CoA + CoA + H(+)</text>
        <dbReference type="Rhea" id="RHEA:10188"/>
        <dbReference type="ChEBI" id="CHEBI:15377"/>
        <dbReference type="ChEBI" id="CHEBI:15378"/>
        <dbReference type="ChEBI" id="CHEBI:43074"/>
        <dbReference type="ChEBI" id="CHEBI:57286"/>
        <dbReference type="ChEBI" id="CHEBI:57287"/>
        <dbReference type="ChEBI" id="CHEBI:57288"/>
        <dbReference type="EC" id="2.3.3.10"/>
    </reaction>
</comment>
<dbReference type="SUPFAM" id="SSF53901">
    <property type="entry name" value="Thiolase-like"/>
    <property type="match status" value="2"/>
</dbReference>
<feature type="active site" description="Proton donor/acceptor" evidence="3">
    <location>
        <position position="108"/>
    </location>
</feature>
<feature type="binding site" evidence="4">
    <location>
        <position position="180"/>
    </location>
    <ligand>
        <name>CoA</name>
        <dbReference type="ChEBI" id="CHEBI:57287"/>
    </ligand>
</feature>
<dbReference type="PROSITE" id="PS01226">
    <property type="entry name" value="HMG_COA_SYNTHASE"/>
    <property type="match status" value="1"/>
</dbReference>
<comment type="similarity">
    <text evidence="1 5">Belongs to the thiolase-like superfamily. HMG-CoA synthase family.</text>
</comment>
<evidence type="ECO:0000259" key="6">
    <source>
        <dbReference type="Pfam" id="PF01154"/>
    </source>
</evidence>
<evidence type="ECO:0000256" key="2">
    <source>
        <dbReference type="ARBA" id="ARBA00022679"/>
    </source>
</evidence>
<dbReference type="InterPro" id="IPR016039">
    <property type="entry name" value="Thiolase-like"/>
</dbReference>
<dbReference type="GO" id="GO:0010142">
    <property type="term" value="P:farnesyl diphosphate biosynthetic process, mevalonate pathway"/>
    <property type="evidence" value="ECO:0007669"/>
    <property type="project" value="InterPro"/>
</dbReference>
<dbReference type="InterPro" id="IPR013528">
    <property type="entry name" value="HMG_CoA_synth_N"/>
</dbReference>
<dbReference type="GO" id="GO:0006084">
    <property type="term" value="P:acetyl-CoA metabolic process"/>
    <property type="evidence" value="ECO:0007669"/>
    <property type="project" value="InterPro"/>
</dbReference>
<dbReference type="InterPro" id="IPR013746">
    <property type="entry name" value="HMG_CoA_synt_C_dom"/>
</dbReference>
<dbReference type="Gene3D" id="3.40.47.10">
    <property type="match status" value="1"/>
</dbReference>
<feature type="binding site" evidence="4">
    <location>
        <position position="293"/>
    </location>
    <ligand>
        <name>CoA</name>
        <dbReference type="ChEBI" id="CHEBI:57287"/>
    </ligand>
</feature>
<name>A0A0F8UJ36_9EURO</name>
<comment type="function">
    <text evidence="5">Catalyzes the condensation of acetyl-CoA with acetoacetyl-CoA to form HMG-CoA.</text>
</comment>
<evidence type="ECO:0000313" key="8">
    <source>
        <dbReference type="EMBL" id="KKK19583.1"/>
    </source>
</evidence>
<dbReference type="NCBIfam" id="TIGR01833">
    <property type="entry name" value="HMG-CoA-S_euk"/>
    <property type="match status" value="1"/>
</dbReference>
<dbReference type="AlphaFoldDB" id="A0A0F8UJ36"/>
<evidence type="ECO:0000256" key="3">
    <source>
        <dbReference type="PIRSR" id="PIRSR610122-1"/>
    </source>
</evidence>
<evidence type="ECO:0000259" key="7">
    <source>
        <dbReference type="Pfam" id="PF08540"/>
    </source>
</evidence>
<reference evidence="8 9" key="1">
    <citation type="submission" date="2015-02" db="EMBL/GenBank/DDBJ databases">
        <title>Draft Genome Sequences of Two Closely-Related Aflatoxigenic Aspergillus Species Obtained from the Cote d'Ivoire.</title>
        <authorList>
            <person name="Moore G.G."/>
            <person name="Beltz S.B."/>
            <person name="Mack B.M."/>
        </authorList>
    </citation>
    <scope>NUCLEOTIDE SEQUENCE [LARGE SCALE GENOMIC DNA]</scope>
    <source>
        <strain evidence="8 9">SRRC1468</strain>
    </source>
</reference>
<comment type="caution">
    <text evidence="8">The sequence shown here is derived from an EMBL/GenBank/DDBJ whole genome shotgun (WGS) entry which is preliminary data.</text>
</comment>
<dbReference type="EC" id="2.3.3.10" evidence="5"/>
<evidence type="ECO:0000256" key="4">
    <source>
        <dbReference type="PIRSR" id="PIRSR610122-2"/>
    </source>
</evidence>
<accession>A0A0F8UJ36</accession>
<evidence type="ECO:0000256" key="5">
    <source>
        <dbReference type="RuleBase" id="RU364071"/>
    </source>
</evidence>
<dbReference type="EMBL" id="JZBS01002200">
    <property type="protein sequence ID" value="KKK19583.1"/>
    <property type="molecule type" value="Genomic_DNA"/>
</dbReference>
<dbReference type="CDD" id="cd00827">
    <property type="entry name" value="init_cond_enzymes"/>
    <property type="match status" value="1"/>
</dbReference>
<feature type="binding site" evidence="4">
    <location>
        <position position="234"/>
    </location>
    <ligand>
        <name>CoA</name>
        <dbReference type="ChEBI" id="CHEBI:57287"/>
    </ligand>
</feature>
<dbReference type="Pfam" id="PF08540">
    <property type="entry name" value="HMG_CoA_synt_C"/>
    <property type="match status" value="1"/>
</dbReference>
<feature type="binding site" evidence="4">
    <location>
        <position position="297"/>
    </location>
    <ligand>
        <name>CoA</name>
        <dbReference type="ChEBI" id="CHEBI:57287"/>
    </ligand>
</feature>
<keyword evidence="2 5" id="KW-0808">Transferase</keyword>
<dbReference type="GO" id="GO:0004421">
    <property type="term" value="F:hydroxymethylglutaryl-CoA synthase activity"/>
    <property type="evidence" value="ECO:0007669"/>
    <property type="project" value="UniProtKB-EC"/>
</dbReference>
<feature type="domain" description="Hydroxymethylglutaryl-coenzyme A synthase C-terminal" evidence="7">
    <location>
        <begin position="200"/>
        <end position="484"/>
    </location>
</feature>
<dbReference type="PANTHER" id="PTHR43323:SF2">
    <property type="entry name" value="HYDROXYMETHYLGLUTARYL-COA SYNTHASE"/>
    <property type="match status" value="1"/>
</dbReference>
<protein>
    <recommendedName>
        <fullName evidence="5">Hydroxymethylglutaryl-CoA synthase</fullName>
        <shortName evidence="5">HMG-CoA synthase</shortName>
        <ecNumber evidence="5">2.3.3.10</ecNumber>
    </recommendedName>
    <alternativeName>
        <fullName evidence="5">3-hydroxy-3-methylglutaryl coenzyme A synthase</fullName>
    </alternativeName>
</protein>
<feature type="non-terminal residue" evidence="8">
    <location>
        <position position="1"/>
    </location>
</feature>
<evidence type="ECO:0000313" key="9">
    <source>
        <dbReference type="Proteomes" id="UP000034291"/>
    </source>
</evidence>